<evidence type="ECO:0000256" key="3">
    <source>
        <dbReference type="ARBA" id="ARBA00022448"/>
    </source>
</evidence>
<dbReference type="AlphaFoldDB" id="B2HL75"/>
<name>B2HL75_MYCMM</name>
<keyword evidence="3" id="KW-0813">Transport</keyword>
<evidence type="ECO:0000313" key="13">
    <source>
        <dbReference type="EMBL" id="ACC42051.1"/>
    </source>
</evidence>
<keyword evidence="10" id="KW-0739">Sodium transport</keyword>
<evidence type="ECO:0000313" key="14">
    <source>
        <dbReference type="Proteomes" id="UP000001190"/>
    </source>
</evidence>
<feature type="transmembrane region" description="Helical" evidence="11">
    <location>
        <begin position="356"/>
        <end position="374"/>
    </location>
</feature>
<feature type="domain" description="Cation/H+ exchanger transmembrane" evidence="12">
    <location>
        <begin position="19"/>
        <end position="406"/>
    </location>
</feature>
<dbReference type="Gene3D" id="1.20.1530.20">
    <property type="match status" value="1"/>
</dbReference>
<dbReference type="STRING" id="216594.MMAR_3635"/>
<feature type="transmembrane region" description="Helical" evidence="11">
    <location>
        <begin position="202"/>
        <end position="224"/>
    </location>
</feature>
<keyword evidence="7" id="KW-0915">Sodium</keyword>
<feature type="transmembrane region" description="Helical" evidence="11">
    <location>
        <begin position="325"/>
        <end position="344"/>
    </location>
</feature>
<dbReference type="GO" id="GO:1902600">
    <property type="term" value="P:proton transmembrane transport"/>
    <property type="evidence" value="ECO:0007669"/>
    <property type="project" value="InterPro"/>
</dbReference>
<feature type="transmembrane region" description="Helical" evidence="11">
    <location>
        <begin position="74"/>
        <end position="96"/>
    </location>
</feature>
<evidence type="ECO:0000256" key="11">
    <source>
        <dbReference type="SAM" id="Phobius"/>
    </source>
</evidence>
<dbReference type="eggNOG" id="COG0475">
    <property type="taxonomic scope" value="Bacteria"/>
</dbReference>
<dbReference type="Pfam" id="PF00999">
    <property type="entry name" value="Na_H_Exchanger"/>
    <property type="match status" value="1"/>
</dbReference>
<keyword evidence="5 11" id="KW-0812">Transmembrane</keyword>
<organism evidence="13 14">
    <name type="scientific">Mycobacterium marinum (strain ATCC BAA-535 / M)</name>
    <dbReference type="NCBI Taxonomy" id="216594"/>
    <lineage>
        <taxon>Bacteria</taxon>
        <taxon>Bacillati</taxon>
        <taxon>Actinomycetota</taxon>
        <taxon>Actinomycetes</taxon>
        <taxon>Mycobacteriales</taxon>
        <taxon>Mycobacteriaceae</taxon>
        <taxon>Mycobacterium</taxon>
        <taxon>Mycobacterium ulcerans group</taxon>
    </lineage>
</organism>
<dbReference type="Proteomes" id="UP000001190">
    <property type="component" value="Chromosome"/>
</dbReference>
<accession>B2HL75</accession>
<dbReference type="OrthoDB" id="9793589at2"/>
<dbReference type="EMBL" id="CP000854">
    <property type="protein sequence ID" value="ACC42051.1"/>
    <property type="molecule type" value="Genomic_DNA"/>
</dbReference>
<dbReference type="PANTHER" id="PTHR43562">
    <property type="entry name" value="NAPA-TYPE SODIUM/HYDROGEN ANTIPORTER"/>
    <property type="match status" value="1"/>
</dbReference>
<keyword evidence="14" id="KW-1185">Reference proteome</keyword>
<evidence type="ECO:0000256" key="8">
    <source>
        <dbReference type="ARBA" id="ARBA00023065"/>
    </source>
</evidence>
<evidence type="ECO:0000256" key="5">
    <source>
        <dbReference type="ARBA" id="ARBA00022692"/>
    </source>
</evidence>
<keyword evidence="9 11" id="KW-0472">Membrane</keyword>
<dbReference type="KEGG" id="mmi:MMAR_3635"/>
<keyword evidence="4" id="KW-0050">Antiport</keyword>
<evidence type="ECO:0000256" key="7">
    <source>
        <dbReference type="ARBA" id="ARBA00023053"/>
    </source>
</evidence>
<feature type="transmembrane region" description="Helical" evidence="11">
    <location>
        <begin position="171"/>
        <end position="196"/>
    </location>
</feature>
<proteinExistence type="inferred from homology"/>
<dbReference type="InterPro" id="IPR038770">
    <property type="entry name" value="Na+/solute_symporter_sf"/>
</dbReference>
<feature type="transmembrane region" description="Helical" evidence="11">
    <location>
        <begin position="35"/>
        <end position="54"/>
    </location>
</feature>
<comment type="subcellular location">
    <subcellularLocation>
        <location evidence="1">Membrane</location>
        <topology evidence="1">Multi-pass membrane protein</topology>
    </subcellularLocation>
</comment>
<feature type="transmembrane region" description="Helical" evidence="11">
    <location>
        <begin position="245"/>
        <end position="263"/>
    </location>
</feature>
<feature type="transmembrane region" description="Helical" evidence="11">
    <location>
        <begin position="6"/>
        <end position="28"/>
    </location>
</feature>
<evidence type="ECO:0000256" key="4">
    <source>
        <dbReference type="ARBA" id="ARBA00022449"/>
    </source>
</evidence>
<dbReference type="GO" id="GO:0006814">
    <property type="term" value="P:sodium ion transport"/>
    <property type="evidence" value="ECO:0007669"/>
    <property type="project" value="UniProtKB-KW"/>
</dbReference>
<evidence type="ECO:0000256" key="1">
    <source>
        <dbReference type="ARBA" id="ARBA00004141"/>
    </source>
</evidence>
<reference evidence="13 14" key="1">
    <citation type="journal article" date="2008" name="Genome Res.">
        <title>Insights from the complete genome sequence of Mycobacterium marinum on the evolution of Mycobacterium tuberculosis.</title>
        <authorList>
            <person name="Stinear T.P."/>
            <person name="Seemann T."/>
            <person name="Harrison P.F."/>
            <person name="Jenkin G.A."/>
            <person name="Davies J.K."/>
            <person name="Johnson P.D."/>
            <person name="Abdellah Z."/>
            <person name="Arrowsmith C."/>
            <person name="Chillingworth T."/>
            <person name="Churcher C."/>
            <person name="Clarke K."/>
            <person name="Cronin A."/>
            <person name="Davis P."/>
            <person name="Goodhead I."/>
            <person name="Holroyd N."/>
            <person name="Jagels K."/>
            <person name="Lord A."/>
            <person name="Moule S."/>
            <person name="Mungall K."/>
            <person name="Norbertczak H."/>
            <person name="Quail M.A."/>
            <person name="Rabbinowitsch E."/>
            <person name="Walker D."/>
            <person name="White B."/>
            <person name="Whitehead S."/>
            <person name="Small P.L."/>
            <person name="Brosch R."/>
            <person name="Ramakrishnan L."/>
            <person name="Fischbach M.A."/>
            <person name="Parkhill J."/>
            <person name="Cole S.T."/>
        </authorList>
    </citation>
    <scope>NUCLEOTIDE SEQUENCE [LARGE SCALE GENOMIC DNA]</scope>
    <source>
        <strain evidence="14">ATCC BAA-535 / M</strain>
    </source>
</reference>
<dbReference type="RefSeq" id="WP_012395259.1">
    <property type="nucleotide sequence ID" value="NC_010612.1"/>
</dbReference>
<keyword evidence="8" id="KW-0406">Ion transport</keyword>
<dbReference type="GO" id="GO:0015297">
    <property type="term" value="F:antiporter activity"/>
    <property type="evidence" value="ECO:0007669"/>
    <property type="project" value="UniProtKB-KW"/>
</dbReference>
<feature type="transmembrane region" description="Helical" evidence="11">
    <location>
        <begin position="136"/>
        <end position="159"/>
    </location>
</feature>
<comment type="similarity">
    <text evidence="2">Belongs to the monovalent cation:proton antiporter 2 (CPA2) transporter (TC 2.A.37) family.</text>
</comment>
<gene>
    <name evidence="13" type="ordered locus">MMAR_3635</name>
</gene>
<dbReference type="GO" id="GO:0016020">
    <property type="term" value="C:membrane"/>
    <property type="evidence" value="ECO:0007669"/>
    <property type="project" value="UniProtKB-SubCell"/>
</dbReference>
<evidence type="ECO:0000256" key="9">
    <source>
        <dbReference type="ARBA" id="ARBA00023136"/>
    </source>
</evidence>
<dbReference type="InterPro" id="IPR006153">
    <property type="entry name" value="Cation/H_exchanger_TM"/>
</dbReference>
<feature type="transmembrane region" description="Helical" evidence="11">
    <location>
        <begin position="108"/>
        <end position="130"/>
    </location>
</feature>
<dbReference type="PANTHER" id="PTHR43562:SF3">
    <property type="entry name" value="SODIUM ION_PROTON EXCHANGER (EUROFUNG)"/>
    <property type="match status" value="1"/>
</dbReference>
<evidence type="ECO:0000259" key="12">
    <source>
        <dbReference type="Pfam" id="PF00999"/>
    </source>
</evidence>
<dbReference type="HOGENOM" id="CLU_005126_7_0_11"/>
<sequence length="431" mass="44442">MLADELLEFFLQFGLLLLAATILGRVAIRLGMPAIAGELCAGVLLGPSILGQVAPGLSSWLLPEQVSERLGLDAVGTFGVLLLMGLTGMQVDLNLLKSNRLAITKISAACLLVPVVFGLGIGFLMPSVLTGGSNRLVFALFLAVALSVSAIAVIVKTLSDLGLMHRDIAQLILATAVIDNVIAWVLLSVVCAMALAHLSLGTVLLTVFLIISVVAATIIGRKIVEVFVNSRQQPAAAEHSAGPRPILAYAVGLVMLAAAATHALKLEPVLGAFAAGIMLAALPPDRRSGLDSLHPVVNNVLAPLYFATAGLQADLTGLADRTTLAAALVVLAAAVASKFLGAYIGAKSSGRSGAEAVALGAGLNARGVIQIIIADTAYDLGIFNDSFYTIVLLTAIATSVMAAPILRIAAARIAIDPDDEIRRQDALPEAH</sequence>
<evidence type="ECO:0000256" key="6">
    <source>
        <dbReference type="ARBA" id="ARBA00022989"/>
    </source>
</evidence>
<feature type="transmembrane region" description="Helical" evidence="11">
    <location>
        <begin position="386"/>
        <end position="406"/>
    </location>
</feature>
<evidence type="ECO:0000256" key="10">
    <source>
        <dbReference type="ARBA" id="ARBA00023201"/>
    </source>
</evidence>
<protein>
    <submittedName>
        <fullName evidence="13">Integral membrane ion antiporter</fullName>
    </submittedName>
</protein>
<evidence type="ECO:0000256" key="2">
    <source>
        <dbReference type="ARBA" id="ARBA00005551"/>
    </source>
</evidence>
<keyword evidence="6 11" id="KW-1133">Transmembrane helix</keyword>